<dbReference type="InterPro" id="IPR002477">
    <property type="entry name" value="Peptidoglycan-bd-like"/>
</dbReference>
<accession>A0A545TZV5</accession>
<organism evidence="2 3">
    <name type="scientific">Exilibacterium tricleocarpae</name>
    <dbReference type="NCBI Taxonomy" id="2591008"/>
    <lineage>
        <taxon>Bacteria</taxon>
        <taxon>Pseudomonadati</taxon>
        <taxon>Pseudomonadota</taxon>
        <taxon>Gammaproteobacteria</taxon>
        <taxon>Cellvibrionales</taxon>
        <taxon>Cellvibrionaceae</taxon>
        <taxon>Exilibacterium</taxon>
    </lineage>
</organism>
<dbReference type="InterPro" id="IPR036365">
    <property type="entry name" value="PGBD-like_sf"/>
</dbReference>
<dbReference type="OrthoDB" id="9779408at2"/>
<dbReference type="InterPro" id="IPR002502">
    <property type="entry name" value="Amidase_domain"/>
</dbReference>
<dbReference type="SUPFAM" id="SSF55846">
    <property type="entry name" value="N-acetylmuramoyl-L-alanine amidase-like"/>
    <property type="match status" value="1"/>
</dbReference>
<dbReference type="Gene3D" id="3.40.80.10">
    <property type="entry name" value="Peptidoglycan recognition protein-like"/>
    <property type="match status" value="1"/>
</dbReference>
<dbReference type="InterPro" id="IPR036505">
    <property type="entry name" value="Amidase/PGRP_sf"/>
</dbReference>
<name>A0A545TZV5_9GAMM</name>
<dbReference type="PANTHER" id="PTHR11022:SF41">
    <property type="entry name" value="PEPTIDOGLYCAN-RECOGNITION PROTEIN LC-RELATED"/>
    <property type="match status" value="1"/>
</dbReference>
<dbReference type="InterPro" id="IPR036366">
    <property type="entry name" value="PGBDSf"/>
</dbReference>
<dbReference type="CDD" id="cd06583">
    <property type="entry name" value="PGRP"/>
    <property type="match status" value="1"/>
</dbReference>
<dbReference type="AlphaFoldDB" id="A0A545TZV5"/>
<dbReference type="Pfam" id="PF01471">
    <property type="entry name" value="PG_binding_1"/>
    <property type="match status" value="2"/>
</dbReference>
<dbReference type="GO" id="GO:0008745">
    <property type="term" value="F:N-acetylmuramoyl-L-alanine amidase activity"/>
    <property type="evidence" value="ECO:0007669"/>
    <property type="project" value="InterPro"/>
</dbReference>
<dbReference type="Gene3D" id="1.10.101.10">
    <property type="entry name" value="PGBD-like superfamily/PGBD"/>
    <property type="match status" value="2"/>
</dbReference>
<comment type="caution">
    <text evidence="2">The sequence shown here is derived from an EMBL/GenBank/DDBJ whole genome shotgun (WGS) entry which is preliminary data.</text>
</comment>
<evidence type="ECO:0000259" key="1">
    <source>
        <dbReference type="SMART" id="SM00644"/>
    </source>
</evidence>
<evidence type="ECO:0000313" key="3">
    <source>
        <dbReference type="Proteomes" id="UP000319732"/>
    </source>
</evidence>
<dbReference type="PANTHER" id="PTHR11022">
    <property type="entry name" value="PEPTIDOGLYCAN RECOGNITION PROTEIN"/>
    <property type="match status" value="1"/>
</dbReference>
<dbReference type="Pfam" id="PF01510">
    <property type="entry name" value="Amidase_2"/>
    <property type="match status" value="1"/>
</dbReference>
<dbReference type="GO" id="GO:0009253">
    <property type="term" value="P:peptidoglycan catabolic process"/>
    <property type="evidence" value="ECO:0007669"/>
    <property type="project" value="InterPro"/>
</dbReference>
<dbReference type="InterPro" id="IPR015510">
    <property type="entry name" value="PGRP"/>
</dbReference>
<dbReference type="SUPFAM" id="SSF47090">
    <property type="entry name" value="PGBD-like"/>
    <property type="match status" value="2"/>
</dbReference>
<gene>
    <name evidence="2" type="ORF">FKG94_08000</name>
</gene>
<keyword evidence="3" id="KW-1185">Reference proteome</keyword>
<dbReference type="Proteomes" id="UP000319732">
    <property type="component" value="Unassembled WGS sequence"/>
</dbReference>
<feature type="domain" description="N-acetylmuramoyl-L-alanine amidase" evidence="1">
    <location>
        <begin position="1"/>
        <end position="127"/>
    </location>
</feature>
<proteinExistence type="predicted"/>
<reference evidence="2 3" key="1">
    <citation type="submission" date="2019-06" db="EMBL/GenBank/DDBJ databases">
        <title>Whole genome sequence for Cellvibrionaceae sp. R142.</title>
        <authorList>
            <person name="Wang G."/>
        </authorList>
    </citation>
    <scope>NUCLEOTIDE SEQUENCE [LARGE SCALE GENOMIC DNA]</scope>
    <source>
        <strain evidence="2 3">R142</strain>
    </source>
</reference>
<dbReference type="SMART" id="SM00644">
    <property type="entry name" value="Ami_2"/>
    <property type="match status" value="1"/>
</dbReference>
<evidence type="ECO:0000313" key="2">
    <source>
        <dbReference type="EMBL" id="TQV82749.1"/>
    </source>
</evidence>
<dbReference type="EMBL" id="VHSG01000007">
    <property type="protein sequence ID" value="TQV82749.1"/>
    <property type="molecule type" value="Genomic_DNA"/>
</dbReference>
<protein>
    <submittedName>
        <fullName evidence="2">N-acetylmuramoyl-L-alanine amidase</fullName>
    </submittedName>
</protein>
<sequence length="307" mass="34167">MSFKKIKRDVHSIFLHCSASDQSSHDDISIMKKWHVEDNGWSDVGYHFFITKNGDIQEGRNIEKIPIAQKGHNTGSIAICCHGLKKDKFTQKQMDSVKALCKAITDAYTKKIRIRGHREVSSKECPVYDYKKVLGLDDKGYYSESEVLIGPMPAPKIEPPPFEFWKAPVRSGSKAKTIKLMDKNELVLPLQNILCDLDIQCSKDGVFGQQTKTAVQTFQKRSALSADGIVGPATIDSMFSSRRLVLKPSHKGTDVKVLQLLLAMHGRRLIHDGVFGQATRLALQAVQRSLQLAADGVFGPKSRAAMT</sequence>